<proteinExistence type="predicted"/>
<dbReference type="InterPro" id="IPR027417">
    <property type="entry name" value="P-loop_NTPase"/>
</dbReference>
<gene>
    <name evidence="1" type="ORF">ACFYNQ_31610</name>
</gene>
<protein>
    <submittedName>
        <fullName evidence="1">Tetratricopeptide repeat protein</fullName>
    </submittedName>
</protein>
<evidence type="ECO:0000313" key="1">
    <source>
        <dbReference type="EMBL" id="MFE9603096.1"/>
    </source>
</evidence>
<dbReference type="Gene3D" id="1.25.40.10">
    <property type="entry name" value="Tetratricopeptide repeat domain"/>
    <property type="match status" value="1"/>
</dbReference>
<dbReference type="PRINTS" id="PR00364">
    <property type="entry name" value="DISEASERSIST"/>
</dbReference>
<dbReference type="InterPro" id="IPR019734">
    <property type="entry name" value="TPR_rpt"/>
</dbReference>
<organism evidence="1 2">
    <name type="scientific">Streptomyces hokutonensis</name>
    <dbReference type="NCBI Taxonomy" id="1306990"/>
    <lineage>
        <taxon>Bacteria</taxon>
        <taxon>Bacillati</taxon>
        <taxon>Actinomycetota</taxon>
        <taxon>Actinomycetes</taxon>
        <taxon>Kitasatosporales</taxon>
        <taxon>Streptomycetaceae</taxon>
        <taxon>Streptomyces</taxon>
    </lineage>
</organism>
<dbReference type="Gene3D" id="1.10.10.10">
    <property type="entry name" value="Winged helix-like DNA-binding domain superfamily/Winged helix DNA-binding domain"/>
    <property type="match status" value="1"/>
</dbReference>
<accession>A0ABW6MAD9</accession>
<reference evidence="1 2" key="1">
    <citation type="submission" date="2024-10" db="EMBL/GenBank/DDBJ databases">
        <title>The Natural Products Discovery Center: Release of the First 8490 Sequenced Strains for Exploring Actinobacteria Biosynthetic Diversity.</title>
        <authorList>
            <person name="Kalkreuter E."/>
            <person name="Kautsar S.A."/>
            <person name="Yang D."/>
            <person name="Bader C.D."/>
            <person name="Teijaro C.N."/>
            <person name="Fluegel L."/>
            <person name="Davis C.M."/>
            <person name="Simpson J.R."/>
            <person name="Lauterbach L."/>
            <person name="Steele A.D."/>
            <person name="Gui C."/>
            <person name="Meng S."/>
            <person name="Li G."/>
            <person name="Viehrig K."/>
            <person name="Ye F."/>
            <person name="Su P."/>
            <person name="Kiefer A.F."/>
            <person name="Nichols A."/>
            <person name="Cepeda A.J."/>
            <person name="Yan W."/>
            <person name="Fan B."/>
            <person name="Jiang Y."/>
            <person name="Adhikari A."/>
            <person name="Zheng C.-J."/>
            <person name="Schuster L."/>
            <person name="Cowan T.M."/>
            <person name="Smanski M.J."/>
            <person name="Chevrette M.G."/>
            <person name="De Carvalho L.P.S."/>
            <person name="Shen B."/>
        </authorList>
    </citation>
    <scope>NUCLEOTIDE SEQUENCE [LARGE SCALE GENOMIC DNA]</scope>
    <source>
        <strain evidence="1 2">NPDC006488</strain>
    </source>
</reference>
<comment type="caution">
    <text evidence="1">The sequence shown here is derived from an EMBL/GenBank/DDBJ whole genome shotgun (WGS) entry which is preliminary data.</text>
</comment>
<keyword evidence="2" id="KW-1185">Reference proteome</keyword>
<dbReference type="EMBL" id="JBIAHM010000012">
    <property type="protein sequence ID" value="MFE9603096.1"/>
    <property type="molecule type" value="Genomic_DNA"/>
</dbReference>
<name>A0ABW6MAD9_9ACTN</name>
<dbReference type="Pfam" id="PF13424">
    <property type="entry name" value="TPR_12"/>
    <property type="match status" value="1"/>
</dbReference>
<dbReference type="RefSeq" id="WP_388111457.1">
    <property type="nucleotide sequence ID" value="NZ_JBIAHM010000012.1"/>
</dbReference>
<dbReference type="PANTHER" id="PTHR47691:SF3">
    <property type="entry name" value="HTH-TYPE TRANSCRIPTIONAL REGULATOR RV0890C-RELATED"/>
    <property type="match status" value="1"/>
</dbReference>
<dbReference type="SMART" id="SM00028">
    <property type="entry name" value="TPR"/>
    <property type="match status" value="4"/>
</dbReference>
<dbReference type="PANTHER" id="PTHR47691">
    <property type="entry name" value="REGULATOR-RELATED"/>
    <property type="match status" value="1"/>
</dbReference>
<dbReference type="Proteomes" id="UP001601303">
    <property type="component" value="Unassembled WGS sequence"/>
</dbReference>
<dbReference type="InterPro" id="IPR036388">
    <property type="entry name" value="WH-like_DNA-bd_sf"/>
</dbReference>
<sequence>MDQVTAVALRAALTMAVRQPEARQSLARFVRAVPSAVLADAIRDWLGDGPGSGGDVRELAELLAQEAASRPWLAEELRLWQAGIDAAVEPPGGAEVANTITGSARITGPVVQARDIVGGVHFHSAPDWAPAVPRQLPPVPGHFTNRHQELATLDRLTATPRDSPLIAVISGPAGIGKTTLARRWLLGRTESFPDGQLYVDLRGHSADGPARPGELLTELLRSFGYERIPAELNEQAALWRSVTAGTRIALLLDNALSAAQVRPLLPGSPSALTAVTSRNRLTVLGLDGVAFLPLDVLGTPDAVELLTRRVGADRVNREPEAALAMAEACAGLPLAVCVAGARLAARPRQPLAVMARALSGGEDGALNALRVGGESAVRAALQESYRLLAPELAAGYRRLSVLPVPVVTPPVVEAVCEVTPDEADRLLDELAEANLIEDHGPDPRTGLGRYRFHDLLRAHARERAAEEETAEGVERAVRTAVDFHLSVATAAESLLTPSHRTLRRDYARPPGPPPFTAAAAALRWLDAERGALMGVLRAAAERGWHAAAWQLADALWPLLLRLRPYDLWIEAHEIGLAAARRDADRAGISRMLTSGGIGLYNVGRYEDAAFWFRQALEAAEQDAAGFTAQGDEAGLATARRAEAQALHGLGQAARLAGRLAEARAHFARALALRETIGHRRGAALTRLSLGDTALAAGRPDEALPLLGRAREELLAEHDSHDAARALAYLGRAHALHDATHHEGAERQLLAALAEFEETGSVPWQARVLEMLGEGAEERDDIERARHWYGQSLARYGPVNEADRRRLEERLRSLT</sequence>
<dbReference type="Gene3D" id="3.40.50.300">
    <property type="entry name" value="P-loop containing nucleotide triphosphate hydrolases"/>
    <property type="match status" value="1"/>
</dbReference>
<evidence type="ECO:0000313" key="2">
    <source>
        <dbReference type="Proteomes" id="UP001601303"/>
    </source>
</evidence>
<dbReference type="SUPFAM" id="SSF48452">
    <property type="entry name" value="TPR-like"/>
    <property type="match status" value="1"/>
</dbReference>
<dbReference type="InterPro" id="IPR011990">
    <property type="entry name" value="TPR-like_helical_dom_sf"/>
</dbReference>
<dbReference type="SUPFAM" id="SSF52540">
    <property type="entry name" value="P-loop containing nucleoside triphosphate hydrolases"/>
    <property type="match status" value="1"/>
</dbReference>